<evidence type="ECO:0000313" key="4">
    <source>
        <dbReference type="EMBL" id="CRK11002.1"/>
    </source>
</evidence>
<dbReference type="InterPro" id="IPR029052">
    <property type="entry name" value="Metallo-depent_PP-like"/>
</dbReference>
<keyword evidence="3" id="KW-1133">Transmembrane helix</keyword>
<dbReference type="GO" id="GO:0006506">
    <property type="term" value="P:GPI anchor biosynthetic process"/>
    <property type="evidence" value="ECO:0007669"/>
    <property type="project" value="InterPro"/>
</dbReference>
<feature type="transmembrane region" description="Helical" evidence="3">
    <location>
        <begin position="533"/>
        <end position="553"/>
    </location>
</feature>
<accession>A0A0G4KMI5</accession>
<dbReference type="GO" id="GO:0016020">
    <property type="term" value="C:membrane"/>
    <property type="evidence" value="ECO:0007669"/>
    <property type="project" value="GOC"/>
</dbReference>
<evidence type="ECO:0000256" key="1">
    <source>
        <dbReference type="ARBA" id="ARBA00023136"/>
    </source>
</evidence>
<protein>
    <submittedName>
        <fullName evidence="4">Uncharacterized protein</fullName>
    </submittedName>
</protein>
<name>A0A0G4KMI5_VERLO</name>
<dbReference type="GO" id="GO:0005783">
    <property type="term" value="C:endoplasmic reticulum"/>
    <property type="evidence" value="ECO:0007669"/>
    <property type="project" value="TreeGrafter"/>
</dbReference>
<dbReference type="PANTHER" id="PTHR13315:SF4">
    <property type="entry name" value="METALLOPHOSPHOESTERASE, ISOFORM E"/>
    <property type="match status" value="1"/>
</dbReference>
<dbReference type="AlphaFoldDB" id="A0A0G4KMI5"/>
<feature type="transmembrane region" description="Helical" evidence="3">
    <location>
        <begin position="691"/>
        <end position="709"/>
    </location>
</feature>
<evidence type="ECO:0000256" key="2">
    <source>
        <dbReference type="SAM" id="MobiDB-lite"/>
    </source>
</evidence>
<dbReference type="SUPFAM" id="SSF56300">
    <property type="entry name" value="Metallo-dependent phosphatases"/>
    <property type="match status" value="1"/>
</dbReference>
<dbReference type="PANTHER" id="PTHR13315">
    <property type="entry name" value="METALLO PHOSPHOESTERASE RELATED"/>
    <property type="match status" value="1"/>
</dbReference>
<evidence type="ECO:0000313" key="5">
    <source>
        <dbReference type="Proteomes" id="UP000045706"/>
    </source>
</evidence>
<keyword evidence="1 3" id="KW-0472">Membrane</keyword>
<feature type="region of interest" description="Disordered" evidence="2">
    <location>
        <begin position="615"/>
        <end position="645"/>
    </location>
</feature>
<dbReference type="EMBL" id="CVQI01001891">
    <property type="protein sequence ID" value="CRK11002.1"/>
    <property type="molecule type" value="Genomic_DNA"/>
</dbReference>
<evidence type="ECO:0000256" key="3">
    <source>
        <dbReference type="SAM" id="Phobius"/>
    </source>
</evidence>
<dbReference type="InterPro" id="IPR033308">
    <property type="entry name" value="PGAP5/Cdc1/Ted1"/>
</dbReference>
<keyword evidence="3" id="KW-0812">Transmembrane</keyword>
<organism evidence="4 5">
    <name type="scientific">Verticillium longisporum</name>
    <name type="common">Verticillium dahliae var. longisporum</name>
    <dbReference type="NCBI Taxonomy" id="100787"/>
    <lineage>
        <taxon>Eukaryota</taxon>
        <taxon>Fungi</taxon>
        <taxon>Dikarya</taxon>
        <taxon>Ascomycota</taxon>
        <taxon>Pezizomycotina</taxon>
        <taxon>Sordariomycetes</taxon>
        <taxon>Hypocreomycetidae</taxon>
        <taxon>Glomerellales</taxon>
        <taxon>Plectosphaerellaceae</taxon>
        <taxon>Verticillium</taxon>
    </lineage>
</organism>
<feature type="transmembrane region" description="Helical" evidence="3">
    <location>
        <begin position="75"/>
        <end position="98"/>
    </location>
</feature>
<reference evidence="5" key="1">
    <citation type="submission" date="2015-05" db="EMBL/GenBank/DDBJ databases">
        <authorList>
            <person name="Fogelqvist Johan"/>
        </authorList>
    </citation>
    <scope>NUCLEOTIDE SEQUENCE [LARGE SCALE GENOMIC DNA]</scope>
</reference>
<sequence length="713" mass="79499">MAPSYSNGFGPNTGYLPRVRRNNSVAANCRHLLAGALQALQQSVKALRNNRSGLLANLLTRAAWQVRMNLTARRLLSFPHLLVGFFVLLMLWGEYWVFDSRVASCRWDKWEKWPAGATPHHLIFVADPQLIDPHSYPDRPWLLSELTVLITDNYLRKGYRQLRTQLQPDSVFFLGDLFDGGREWKTAVGDFSDPRWAAGHRPKSEQKHVKTWNKKYGEGFWLKEYARFSDMFIKDWNTGGEQPGPWQRGRKLVAGLPGNHDLGFGDEIKIPVRDRFSAFFGDGNRVDVIGNHTIVSVDTVSLSADSSDALTRADLKSIYEPANIFLQDVQSLKQKAVEKELRFWRGEVAEVAFKHEVEDVSRPNLDNVPRLNPDQANGDFPTILLSHVPLYRDPGTPCGPLREHWPPLPKPAGQTEPVKPDHRNAISVSRGYQYQNVLSEEDSVKLVKSIGNVVHAFSGDDHDYCEVVHSDSKNKVREITVKSLNMAMGVPTPGFVMVSLFNPVDDHGKPLPGSPQQTLQTHLCHLPNQISTFIRYAVFGVVCLAAIVVRALLMPVLGFTPFTLAADQGPGVGGLLPTYKDKVEDDGYYAHYNSTTAASGSSQYRSSRLRSSSLTSSANGFGGSGGAARAGSTGRHKHHGKKWGWAEKSGPRIDIYRDDLYDSGKSRSLGSSWRAASARPRTSLGLMGREVLACAWRVAWMVLLFWAYLARKG</sequence>
<proteinExistence type="predicted"/>
<gene>
    <name evidence="4" type="ORF">BN1723_009209</name>
</gene>
<dbReference type="Proteomes" id="UP000045706">
    <property type="component" value="Unassembled WGS sequence"/>
</dbReference>